<evidence type="ECO:0008006" key="4">
    <source>
        <dbReference type="Google" id="ProtNLM"/>
    </source>
</evidence>
<evidence type="ECO:0000313" key="2">
    <source>
        <dbReference type="EnsemblMetazoa" id="tetur21g00340.1"/>
    </source>
</evidence>
<feature type="region of interest" description="Disordered" evidence="1">
    <location>
        <begin position="459"/>
        <end position="495"/>
    </location>
</feature>
<dbReference type="Proteomes" id="UP000015104">
    <property type="component" value="Unassembled WGS sequence"/>
</dbReference>
<feature type="compositionally biased region" description="Acidic residues" evidence="1">
    <location>
        <begin position="731"/>
        <end position="747"/>
    </location>
</feature>
<dbReference type="EnsemblMetazoa" id="tetur21g00340.1">
    <property type="protein sequence ID" value="tetur21g00340.1"/>
    <property type="gene ID" value="tetur21g00340"/>
</dbReference>
<feature type="region of interest" description="Disordered" evidence="1">
    <location>
        <begin position="727"/>
        <end position="747"/>
    </location>
</feature>
<reference evidence="3" key="1">
    <citation type="submission" date="2011-08" db="EMBL/GenBank/DDBJ databases">
        <authorList>
            <person name="Rombauts S."/>
        </authorList>
    </citation>
    <scope>NUCLEOTIDE SEQUENCE</scope>
    <source>
        <strain evidence="3">London</strain>
    </source>
</reference>
<organism evidence="2 3">
    <name type="scientific">Tetranychus urticae</name>
    <name type="common">Two-spotted spider mite</name>
    <dbReference type="NCBI Taxonomy" id="32264"/>
    <lineage>
        <taxon>Eukaryota</taxon>
        <taxon>Metazoa</taxon>
        <taxon>Ecdysozoa</taxon>
        <taxon>Arthropoda</taxon>
        <taxon>Chelicerata</taxon>
        <taxon>Arachnida</taxon>
        <taxon>Acari</taxon>
        <taxon>Acariformes</taxon>
        <taxon>Trombidiformes</taxon>
        <taxon>Prostigmata</taxon>
        <taxon>Eleutherengona</taxon>
        <taxon>Raphignathae</taxon>
        <taxon>Tetranychoidea</taxon>
        <taxon>Tetranychidae</taxon>
        <taxon>Tetranychus</taxon>
    </lineage>
</organism>
<proteinExistence type="predicted"/>
<protein>
    <recommendedName>
        <fullName evidence="4">BEN domain-containing protein</fullName>
    </recommendedName>
</protein>
<feature type="compositionally biased region" description="Polar residues" evidence="1">
    <location>
        <begin position="471"/>
        <end position="483"/>
    </location>
</feature>
<dbReference type="HOGENOM" id="CLU_372287_0_0_1"/>
<feature type="region of interest" description="Disordered" evidence="1">
    <location>
        <begin position="120"/>
        <end position="140"/>
    </location>
</feature>
<dbReference type="EMBL" id="CAEY01000545">
    <property type="status" value="NOT_ANNOTATED_CDS"/>
    <property type="molecule type" value="Genomic_DNA"/>
</dbReference>
<evidence type="ECO:0000256" key="1">
    <source>
        <dbReference type="SAM" id="MobiDB-lite"/>
    </source>
</evidence>
<evidence type="ECO:0000313" key="3">
    <source>
        <dbReference type="Proteomes" id="UP000015104"/>
    </source>
</evidence>
<name>T1KTN0_TETUR</name>
<sequence length="747" mass="84807">MDLNQISKKSQYFVSIDDAQIIIYNVNDKTSYVRQAKYYDENPEEIENKIVKKEPVKDNKNRNSKDKFLIIFYGTKERANSLMNDLSKTKAGKKDVIPIADSPVKSSQVYSGMNLRKRGSLTSLSQPGASSYTKRSKTLQESTLTSDNGVKNLARDFAELTKFVRTELIELKDNLNSIKADIKNFGVQLQSKRSFSVNSANPVGQLCVEQMDEQRSSPDWYSKLKEFDWESLGLTDEEATNLKYVLTEESNPSILVGSIAHTLFGDKLITHLLGKNGTRDRKAKKNDRSLILSAEEECKLRQVLGLFGSTFTNDTVWKKIVIYYVNQKGRDLKRKQDRSGDAEDNDNGGHESDTFDYDLIRIANSGRDFDIPLNEARIIVVDTSTFNVYSEYPDNVKLEKEEITSAIQQDLALNYSTFGSSQTNVRVCFYGTAMEADEHVDFIKEALFQSLGHDLDAKGGSQEKDVKSQDTTKTCATLSSSSLESEDNAPHASKKPRNKILKTLISIKKQQRESFQFMQKLQRKIDDINVKVNAAFCDQAVARSLSGEKDLVEEAADRDLTGEPDLNLPGTSGQIISVGLDAPKFKFISAKAAESYFEKKIVKLRDSLPWIQSIRTLRIESIEIETMRKLRWIIISGPVKYGRFINKILLRLFGAEKLMITLMAKHEKRHCLRPGIDRNKVFSSKEERTLKNLLLHIDTDFFKNSQVWEELVRKKANQFGRDLKKTGCDLSDNDQDLDSSDQNEDEN</sequence>
<dbReference type="AlphaFoldDB" id="T1KTN0"/>
<reference evidence="2" key="2">
    <citation type="submission" date="2015-06" db="UniProtKB">
        <authorList>
            <consortium name="EnsemblMetazoa"/>
        </authorList>
    </citation>
    <scope>IDENTIFICATION</scope>
</reference>
<keyword evidence="3" id="KW-1185">Reference proteome</keyword>
<accession>T1KTN0</accession>
<feature type="compositionally biased region" description="Basic and acidic residues" evidence="1">
    <location>
        <begin position="459"/>
        <end position="470"/>
    </location>
</feature>